<feature type="compositionally biased region" description="Polar residues" evidence="2">
    <location>
        <begin position="384"/>
        <end position="393"/>
    </location>
</feature>
<reference evidence="3" key="1">
    <citation type="journal article" date="2022" name="bioRxiv">
        <title>Sequencing and chromosome-scale assembly of the giantPleurodeles waltlgenome.</title>
        <authorList>
            <person name="Brown T."/>
            <person name="Elewa A."/>
            <person name="Iarovenko S."/>
            <person name="Subramanian E."/>
            <person name="Araus A.J."/>
            <person name="Petzold A."/>
            <person name="Susuki M."/>
            <person name="Suzuki K.-i.T."/>
            <person name="Hayashi T."/>
            <person name="Toyoda A."/>
            <person name="Oliveira C."/>
            <person name="Osipova E."/>
            <person name="Leigh N.D."/>
            <person name="Simon A."/>
            <person name="Yun M.H."/>
        </authorList>
    </citation>
    <scope>NUCLEOTIDE SEQUENCE</scope>
    <source>
        <strain evidence="3">20211129_DDA</strain>
        <tissue evidence="3">Liver</tissue>
    </source>
</reference>
<evidence type="ECO:0000256" key="2">
    <source>
        <dbReference type="SAM" id="MobiDB-lite"/>
    </source>
</evidence>
<protein>
    <submittedName>
        <fullName evidence="3">Uncharacterized protein</fullName>
    </submittedName>
</protein>
<feature type="compositionally biased region" description="Polar residues" evidence="2">
    <location>
        <begin position="355"/>
        <end position="366"/>
    </location>
</feature>
<feature type="region of interest" description="Disordered" evidence="2">
    <location>
        <begin position="384"/>
        <end position="420"/>
    </location>
</feature>
<dbReference type="AlphaFoldDB" id="A0AAV7NGS3"/>
<feature type="compositionally biased region" description="Polar residues" evidence="2">
    <location>
        <begin position="400"/>
        <end position="420"/>
    </location>
</feature>
<organism evidence="3 4">
    <name type="scientific">Pleurodeles waltl</name>
    <name type="common">Iberian ribbed newt</name>
    <dbReference type="NCBI Taxonomy" id="8319"/>
    <lineage>
        <taxon>Eukaryota</taxon>
        <taxon>Metazoa</taxon>
        <taxon>Chordata</taxon>
        <taxon>Craniata</taxon>
        <taxon>Vertebrata</taxon>
        <taxon>Euteleostomi</taxon>
        <taxon>Amphibia</taxon>
        <taxon>Batrachia</taxon>
        <taxon>Caudata</taxon>
        <taxon>Salamandroidea</taxon>
        <taxon>Salamandridae</taxon>
        <taxon>Pleurodelinae</taxon>
        <taxon>Pleurodeles</taxon>
    </lineage>
</organism>
<proteinExistence type="predicted"/>
<comment type="caution">
    <text evidence="3">The sequence shown here is derived from an EMBL/GenBank/DDBJ whole genome shotgun (WGS) entry which is preliminary data.</text>
</comment>
<keyword evidence="4" id="KW-1185">Reference proteome</keyword>
<feature type="coiled-coil region" evidence="1">
    <location>
        <begin position="6"/>
        <end position="33"/>
    </location>
</feature>
<feature type="coiled-coil region" evidence="1">
    <location>
        <begin position="235"/>
        <end position="262"/>
    </location>
</feature>
<gene>
    <name evidence="3" type="ORF">NDU88_001795</name>
</gene>
<accession>A0AAV7NGS3</accession>
<sequence length="420" mass="48260">MINILIKHADRKRNKLLLDIASLEEEIKNLNLTEATNKNYAIMKDILNGYQLYVKDKKMRKLIRDENDYSSGRIYTFARKFDQVNRETTNKLARINTPEVKPVATYYQLLAYKPTLRSRLNAVLACAGMASFDDNRDILAAELFSKKSITTRSINSAPPKEGLKHKFIKLERLRKQELARWWDITTLKRYLEIKQVPRGLRVIIFPSFEDLDPDLLGEWEHLISSTSFGMINILIKHADRKRNKLLLDIASLEEEIKNLNLTEATNKNYAIMKDILNGYQLYVKDKKMRKLIRDENDYSSGRIYTFARKFDQVNRETTNKLARINTPGESISDSLSDVSNLSSDSTGLSLDRSSDNTIRPNASHQPNAFLEELGRYRKGIRQNFNILGPNRNTPVGEGSDGTTNTREGVTTRSTSKTQKS</sequence>
<dbReference type="Proteomes" id="UP001066276">
    <property type="component" value="Chromosome 8"/>
</dbReference>
<feature type="compositionally biased region" description="Low complexity" evidence="2">
    <location>
        <begin position="330"/>
        <end position="345"/>
    </location>
</feature>
<dbReference type="EMBL" id="JANPWB010000012">
    <property type="protein sequence ID" value="KAJ1113553.1"/>
    <property type="molecule type" value="Genomic_DNA"/>
</dbReference>
<name>A0AAV7NGS3_PLEWA</name>
<feature type="region of interest" description="Disordered" evidence="2">
    <location>
        <begin position="325"/>
        <end position="366"/>
    </location>
</feature>
<evidence type="ECO:0000313" key="4">
    <source>
        <dbReference type="Proteomes" id="UP001066276"/>
    </source>
</evidence>
<evidence type="ECO:0000256" key="1">
    <source>
        <dbReference type="SAM" id="Coils"/>
    </source>
</evidence>
<evidence type="ECO:0000313" key="3">
    <source>
        <dbReference type="EMBL" id="KAJ1113553.1"/>
    </source>
</evidence>
<keyword evidence="1" id="KW-0175">Coiled coil</keyword>